<dbReference type="EMBL" id="AZMM01002274">
    <property type="protein sequence ID" value="ETJ43713.1"/>
    <property type="molecule type" value="Genomic_DNA"/>
</dbReference>
<evidence type="ECO:0000256" key="1">
    <source>
        <dbReference type="SAM" id="MobiDB-lite"/>
    </source>
</evidence>
<dbReference type="AlphaFoldDB" id="W1YMB1"/>
<feature type="non-terminal residue" evidence="2">
    <location>
        <position position="54"/>
    </location>
</feature>
<feature type="region of interest" description="Disordered" evidence="1">
    <location>
        <begin position="1"/>
        <end position="24"/>
    </location>
</feature>
<evidence type="ECO:0000313" key="2">
    <source>
        <dbReference type="EMBL" id="ETJ43713.1"/>
    </source>
</evidence>
<sequence length="54" mass="5852">MHRGLGEPLPHQLANAPRVHPSATPESAFHSYAMRHKLLCGISTCFQVLSPSDG</sequence>
<organism evidence="2">
    <name type="scientific">human gut metagenome</name>
    <dbReference type="NCBI Taxonomy" id="408170"/>
    <lineage>
        <taxon>unclassified sequences</taxon>
        <taxon>metagenomes</taxon>
        <taxon>organismal metagenomes</taxon>
    </lineage>
</organism>
<reference evidence="2" key="1">
    <citation type="submission" date="2013-12" db="EMBL/GenBank/DDBJ databases">
        <title>A Varibaculum cambriense genome reconstructed from a premature infant gut community with otherwise low bacterial novelty that shifts toward anaerobic metabolism during the third week of life.</title>
        <authorList>
            <person name="Brown C.T."/>
            <person name="Sharon I."/>
            <person name="Thomas B.C."/>
            <person name="Castelle C.J."/>
            <person name="Morowitz M.J."/>
            <person name="Banfield J.F."/>
        </authorList>
    </citation>
    <scope>NUCLEOTIDE SEQUENCE</scope>
</reference>
<accession>W1YMB1</accession>
<comment type="caution">
    <text evidence="2">The sequence shown here is derived from an EMBL/GenBank/DDBJ whole genome shotgun (WGS) entry which is preliminary data.</text>
</comment>
<proteinExistence type="predicted"/>
<name>W1YMB1_9ZZZZ</name>
<gene>
    <name evidence="2" type="ORF">Q604_UNBC02274G0001</name>
</gene>
<protein>
    <submittedName>
        <fullName evidence="2">Uncharacterized protein</fullName>
    </submittedName>
</protein>